<dbReference type="Gene3D" id="3.30.1490.480">
    <property type="entry name" value="Endolytic murein transglycosylase"/>
    <property type="match status" value="1"/>
</dbReference>
<dbReference type="RefSeq" id="WP_208428861.1">
    <property type="nucleotide sequence ID" value="NZ_JAEPRJ010000001.1"/>
</dbReference>
<keyword evidence="2" id="KW-0472">Membrane</keyword>
<dbReference type="Pfam" id="PF02618">
    <property type="entry name" value="YceG"/>
    <property type="match status" value="1"/>
</dbReference>
<keyword evidence="2" id="KW-0812">Transmembrane</keyword>
<evidence type="ECO:0000313" key="4">
    <source>
        <dbReference type="Proteomes" id="UP000604730"/>
    </source>
</evidence>
<gene>
    <name evidence="3" type="ORF">JJN12_06145</name>
</gene>
<protein>
    <submittedName>
        <fullName evidence="3">Endolytic transglycosylase MltG</fullName>
    </submittedName>
</protein>
<name>A0ABS1IZQ6_9FIRM</name>
<feature type="compositionally biased region" description="Basic and acidic residues" evidence="1">
    <location>
        <begin position="129"/>
        <end position="154"/>
    </location>
</feature>
<dbReference type="InterPro" id="IPR003770">
    <property type="entry name" value="MLTG-like"/>
</dbReference>
<feature type="transmembrane region" description="Helical" evidence="2">
    <location>
        <begin position="12"/>
        <end position="36"/>
    </location>
</feature>
<evidence type="ECO:0000313" key="3">
    <source>
        <dbReference type="EMBL" id="MBK5897372.1"/>
    </source>
</evidence>
<evidence type="ECO:0000256" key="1">
    <source>
        <dbReference type="SAM" id="MobiDB-lite"/>
    </source>
</evidence>
<accession>A0ABS1IZQ6</accession>
<reference evidence="3 4" key="1">
    <citation type="submission" date="2021-01" db="EMBL/GenBank/DDBJ databases">
        <title>Isolation and description of Catonella massiliensis sp. nov., a novel Catonella species, isolated from a stable periodontitis subject.</title>
        <authorList>
            <person name="Antezack A."/>
            <person name="Boxberger M."/>
            <person name="La Scola B."/>
            <person name="Monnet-Corti V."/>
        </authorList>
    </citation>
    <scope>NUCLEOTIDE SEQUENCE [LARGE SCALE GENOMIC DNA]</scope>
    <source>
        <strain evidence="3 4">Marseille-Q4567</strain>
    </source>
</reference>
<comment type="caution">
    <text evidence="3">The sequence shown here is derived from an EMBL/GenBank/DDBJ whole genome shotgun (WGS) entry which is preliminary data.</text>
</comment>
<keyword evidence="4" id="KW-1185">Reference proteome</keyword>
<feature type="region of interest" description="Disordered" evidence="1">
    <location>
        <begin position="128"/>
        <end position="154"/>
    </location>
</feature>
<proteinExistence type="predicted"/>
<dbReference type="Proteomes" id="UP000604730">
    <property type="component" value="Unassembled WGS sequence"/>
</dbReference>
<dbReference type="EMBL" id="JAEPRJ010000001">
    <property type="protein sequence ID" value="MBK5897372.1"/>
    <property type="molecule type" value="Genomic_DNA"/>
</dbReference>
<evidence type="ECO:0000256" key="2">
    <source>
        <dbReference type="SAM" id="Phobius"/>
    </source>
</evidence>
<sequence length="154" mass="17416">MAASRRTERIVLNIFGAVIHIFLNIIFYLVIIYLVVKASHYAYNFAYQVFGSVSVTKDSGYTTELVINKGESTMDIAKSLDAKKIIANKYSFYLRAKLTKQNILPGTYTVSSDMDYDAIFKVITTPNKATEKSTDKDVKKSTEKTKDKTTEKNK</sequence>
<organism evidence="3 4">
    <name type="scientific">Catonella massiliensis</name>
    <dbReference type="NCBI Taxonomy" id="2799636"/>
    <lineage>
        <taxon>Bacteria</taxon>
        <taxon>Bacillati</taxon>
        <taxon>Bacillota</taxon>
        <taxon>Clostridia</taxon>
        <taxon>Lachnospirales</taxon>
        <taxon>Lachnospiraceae</taxon>
        <taxon>Catonella</taxon>
    </lineage>
</organism>
<keyword evidence="2" id="KW-1133">Transmembrane helix</keyword>